<dbReference type="PANTHER" id="PTHR13586:SF0">
    <property type="entry name" value="TRAILER HITCH, ISOFORM H"/>
    <property type="match status" value="1"/>
</dbReference>
<dbReference type="STRING" id="747525.W4KMU4"/>
<dbReference type="PROSITE" id="PS52002">
    <property type="entry name" value="SM"/>
    <property type="match status" value="1"/>
</dbReference>
<evidence type="ECO:0000256" key="2">
    <source>
        <dbReference type="PROSITE-ProRule" id="PRU00869"/>
    </source>
</evidence>
<dbReference type="HOGENOM" id="CLU_047850_0_0_1"/>
<feature type="domain" description="FFD box profile" evidence="5">
    <location>
        <begin position="270"/>
        <end position="286"/>
    </location>
</feature>
<dbReference type="Proteomes" id="UP000030671">
    <property type="component" value="Unassembled WGS sequence"/>
</dbReference>
<dbReference type="OrthoDB" id="21539at2759"/>
<feature type="region of interest" description="Disordered" evidence="3">
    <location>
        <begin position="125"/>
        <end position="165"/>
    </location>
</feature>
<dbReference type="InterPro" id="IPR025762">
    <property type="entry name" value="DFDF"/>
</dbReference>
<dbReference type="eggNOG" id="KOG1073">
    <property type="taxonomic scope" value="Eukaryota"/>
</dbReference>
<dbReference type="SMART" id="SM01271">
    <property type="entry name" value="LSM14"/>
    <property type="match status" value="1"/>
</dbReference>
<feature type="domain" description="Sm" evidence="7">
    <location>
        <begin position="1"/>
        <end position="80"/>
    </location>
</feature>
<dbReference type="SMART" id="SM01199">
    <property type="entry name" value="FDF"/>
    <property type="match status" value="1"/>
</dbReference>
<evidence type="ECO:0000313" key="8">
    <source>
        <dbReference type="EMBL" id="ETW86356.1"/>
    </source>
</evidence>
<feature type="compositionally biased region" description="Basic and acidic residues" evidence="3">
    <location>
        <begin position="306"/>
        <end position="315"/>
    </location>
</feature>
<dbReference type="InterPro" id="IPR019050">
    <property type="entry name" value="FDF_dom"/>
</dbReference>
<dbReference type="GO" id="GO:0003723">
    <property type="term" value="F:RNA binding"/>
    <property type="evidence" value="ECO:0007669"/>
    <property type="project" value="InterPro"/>
</dbReference>
<dbReference type="SUPFAM" id="SSF50182">
    <property type="entry name" value="Sm-like ribonucleoproteins"/>
    <property type="match status" value="1"/>
</dbReference>
<evidence type="ECO:0000259" key="6">
    <source>
        <dbReference type="PROSITE" id="PS51536"/>
    </source>
</evidence>
<name>W4KMU4_HETIT</name>
<reference evidence="8 9" key="1">
    <citation type="journal article" date="2012" name="New Phytol.">
        <title>Insight into trade-off between wood decay and parasitism from the genome of a fungal forest pathogen.</title>
        <authorList>
            <person name="Olson A."/>
            <person name="Aerts A."/>
            <person name="Asiegbu F."/>
            <person name="Belbahri L."/>
            <person name="Bouzid O."/>
            <person name="Broberg A."/>
            <person name="Canback B."/>
            <person name="Coutinho P.M."/>
            <person name="Cullen D."/>
            <person name="Dalman K."/>
            <person name="Deflorio G."/>
            <person name="van Diepen L.T."/>
            <person name="Dunand C."/>
            <person name="Duplessis S."/>
            <person name="Durling M."/>
            <person name="Gonthier P."/>
            <person name="Grimwood J."/>
            <person name="Fossdal C.G."/>
            <person name="Hansson D."/>
            <person name="Henrissat B."/>
            <person name="Hietala A."/>
            <person name="Himmelstrand K."/>
            <person name="Hoffmeister D."/>
            <person name="Hogberg N."/>
            <person name="James T.Y."/>
            <person name="Karlsson M."/>
            <person name="Kohler A."/>
            <person name="Kues U."/>
            <person name="Lee Y.H."/>
            <person name="Lin Y.C."/>
            <person name="Lind M."/>
            <person name="Lindquist E."/>
            <person name="Lombard V."/>
            <person name="Lucas S."/>
            <person name="Lunden K."/>
            <person name="Morin E."/>
            <person name="Murat C."/>
            <person name="Park J."/>
            <person name="Raffaello T."/>
            <person name="Rouze P."/>
            <person name="Salamov A."/>
            <person name="Schmutz J."/>
            <person name="Solheim H."/>
            <person name="Stahlberg J."/>
            <person name="Velez H."/>
            <person name="de Vries R.P."/>
            <person name="Wiebenga A."/>
            <person name="Woodward S."/>
            <person name="Yakovlev I."/>
            <person name="Garbelotto M."/>
            <person name="Martin F."/>
            <person name="Grigoriev I.V."/>
            <person name="Stenlid J."/>
        </authorList>
    </citation>
    <scope>NUCLEOTIDE SEQUENCE [LARGE SCALE GENOMIC DNA]</scope>
    <source>
        <strain evidence="8 9">TC 32-1</strain>
    </source>
</reference>
<dbReference type="GeneID" id="20672646"/>
<dbReference type="KEGG" id="hir:HETIRDRAFT_407973"/>
<evidence type="ECO:0008006" key="10">
    <source>
        <dbReference type="Google" id="ProtNLM"/>
    </source>
</evidence>
<gene>
    <name evidence="8" type="ORF">HETIRDRAFT_407973</name>
</gene>
<dbReference type="InParanoid" id="W4KMU4"/>
<evidence type="ECO:0000259" key="5">
    <source>
        <dbReference type="PROSITE" id="PS51513"/>
    </source>
</evidence>
<dbReference type="PROSITE" id="PS51512">
    <property type="entry name" value="DFDF"/>
    <property type="match status" value="1"/>
</dbReference>
<proteinExistence type="predicted"/>
<dbReference type="AlphaFoldDB" id="W4KMU4"/>
<evidence type="ECO:0000259" key="4">
    <source>
        <dbReference type="PROSITE" id="PS51512"/>
    </source>
</evidence>
<sequence>MAMSFIGKPISLISHSDVRYRGILAGIDPQASTIQLSNVFSMGTESRRPSAEFIPPVQEPYQYIIFRASEVKDLAVDEPAPRRSVHDDPAVLGASAPAVNGTYAPYGQPGFQPGQLPPVIQQPLQQQPYAPRPQQPEIAQPPNGNRAAGPSNGVASNDGRRSGGLNSAAASLETVERALGDLRVANGARGGRRGGGAGGRAEIKAGDLRVPSTDFDFAGSNARFDKSALAGNNSKSPKAKGTSASDEEKTTLQDSGDVEAKEKPTEEEEKAYNPSKSFFDSLSSSTQGLAPQGGGRGGRGRGSGRNRREEEREKNVATFGEPGGVGLMGPGAYVGGWGGYGRRGGGRGRRNPQVGGR</sequence>
<dbReference type="InterPro" id="IPR047575">
    <property type="entry name" value="Sm"/>
</dbReference>
<dbReference type="RefSeq" id="XP_009543101.1">
    <property type="nucleotide sequence ID" value="XM_009544806.1"/>
</dbReference>
<dbReference type="Pfam" id="PF09532">
    <property type="entry name" value="FDF"/>
    <property type="match status" value="1"/>
</dbReference>
<organism evidence="8 9">
    <name type="scientific">Heterobasidion irregulare (strain TC 32-1)</name>
    <dbReference type="NCBI Taxonomy" id="747525"/>
    <lineage>
        <taxon>Eukaryota</taxon>
        <taxon>Fungi</taxon>
        <taxon>Dikarya</taxon>
        <taxon>Basidiomycota</taxon>
        <taxon>Agaricomycotina</taxon>
        <taxon>Agaricomycetes</taxon>
        <taxon>Russulales</taxon>
        <taxon>Bondarzewiaceae</taxon>
        <taxon>Heterobasidion</taxon>
        <taxon>Heterobasidion annosum species complex</taxon>
    </lineage>
</organism>
<dbReference type="Gene3D" id="2.30.30.100">
    <property type="match status" value="1"/>
</dbReference>
<accession>W4KMU4</accession>
<evidence type="ECO:0000313" key="9">
    <source>
        <dbReference type="Proteomes" id="UP000030671"/>
    </source>
</evidence>
<keyword evidence="9" id="KW-1185">Reference proteome</keyword>
<feature type="short sequence motif" description="FFD box" evidence="1">
    <location>
        <begin position="270"/>
        <end position="286"/>
    </location>
</feature>
<dbReference type="EMBL" id="KI925455">
    <property type="protein sequence ID" value="ETW86356.1"/>
    <property type="molecule type" value="Genomic_DNA"/>
</dbReference>
<feature type="domain" description="DFDF" evidence="4">
    <location>
        <begin position="203"/>
        <end position="239"/>
    </location>
</feature>
<dbReference type="InterPro" id="IPR025761">
    <property type="entry name" value="FFD_box"/>
</dbReference>
<evidence type="ECO:0000256" key="1">
    <source>
        <dbReference type="PROSITE-ProRule" id="PRU00846"/>
    </source>
</evidence>
<dbReference type="CDD" id="cd01736">
    <property type="entry name" value="LSm14_N"/>
    <property type="match status" value="1"/>
</dbReference>
<dbReference type="InterPro" id="IPR025609">
    <property type="entry name" value="Lsm14-like_N"/>
</dbReference>
<dbReference type="PANTHER" id="PTHR13586">
    <property type="entry name" value="SCD6 PROTEIN-RELATED"/>
    <property type="match status" value="1"/>
</dbReference>
<feature type="compositionally biased region" description="Low complexity" evidence="3">
    <location>
        <begin position="275"/>
        <end position="285"/>
    </location>
</feature>
<dbReference type="PROSITE" id="PS51513">
    <property type="entry name" value="FFD"/>
    <property type="match status" value="1"/>
</dbReference>
<protein>
    <recommendedName>
        <fullName evidence="10">DFDF domain-containing protein</fullName>
    </recommendedName>
</protein>
<dbReference type="Pfam" id="PF12701">
    <property type="entry name" value="LSM14"/>
    <property type="match status" value="1"/>
</dbReference>
<feature type="short sequence motif" description="TFG box" evidence="2">
    <location>
        <begin position="303"/>
        <end position="323"/>
    </location>
</feature>
<feature type="region of interest" description="Disordered" evidence="3">
    <location>
        <begin position="186"/>
        <end position="328"/>
    </location>
</feature>
<evidence type="ECO:0000259" key="7">
    <source>
        <dbReference type="PROSITE" id="PS52002"/>
    </source>
</evidence>
<dbReference type="InterPro" id="IPR025768">
    <property type="entry name" value="TFG_box"/>
</dbReference>
<dbReference type="InterPro" id="IPR010920">
    <property type="entry name" value="LSM_dom_sf"/>
</dbReference>
<evidence type="ECO:0000256" key="3">
    <source>
        <dbReference type="SAM" id="MobiDB-lite"/>
    </source>
</evidence>
<dbReference type="PROSITE" id="PS51536">
    <property type="entry name" value="TFG"/>
    <property type="match status" value="1"/>
</dbReference>
<feature type="domain" description="TFG box profile" evidence="6">
    <location>
        <begin position="303"/>
        <end position="323"/>
    </location>
</feature>